<dbReference type="RefSeq" id="WP_159039130.1">
    <property type="nucleotide sequence ID" value="NZ_CP108125.1"/>
</dbReference>
<gene>
    <name evidence="3" type="ORF">OHU27_00210</name>
</gene>
<keyword evidence="1" id="KW-0597">Phosphoprotein</keyword>
<reference evidence="3 4" key="1">
    <citation type="submission" date="2022-10" db="EMBL/GenBank/DDBJ databases">
        <title>The complete genomes of actinobacterial strains from the NBC collection.</title>
        <authorList>
            <person name="Joergensen T.S."/>
            <person name="Alvarez Arevalo M."/>
            <person name="Sterndorff E.B."/>
            <person name="Faurdal D."/>
            <person name="Vuksanovic O."/>
            <person name="Mourched A.-S."/>
            <person name="Charusanti P."/>
            <person name="Shaw S."/>
            <person name="Blin K."/>
            <person name="Weber T."/>
        </authorList>
    </citation>
    <scope>NUCLEOTIDE SEQUENCE [LARGE SCALE GENOMIC DNA]</scope>
    <source>
        <strain evidence="3 4">NBC_00206</strain>
    </source>
</reference>
<accession>A0ABZ1IP72</accession>
<protein>
    <submittedName>
        <fullName evidence="3">FHA domain-containing protein</fullName>
    </submittedName>
</protein>
<keyword evidence="4" id="KW-1185">Reference proteome</keyword>
<evidence type="ECO:0000313" key="4">
    <source>
        <dbReference type="Proteomes" id="UP001622690"/>
    </source>
</evidence>
<evidence type="ECO:0000256" key="1">
    <source>
        <dbReference type="ARBA" id="ARBA00022553"/>
    </source>
</evidence>
<name>A0ABZ1IP72_9ACTN</name>
<sequence>MTAELCAPRGHHPPVACGPSPSADYTDVQLTKSGSVSVKPAVVDVRGELGRTRARQELVRDVTGVGTSRLEWTISGQRRQLPGSQEFRFLVPWPTNSCDWVEVRAELRTVRGLRPRSWRTPRPGSGHAPLLADMAPQAPATLVLHEGRTAVGRPLFVGRPLNMALVPGPDHCFLVRTTGRDGAAGVLRWSDDTDGRPGYLWLPALPGPVVLRQVGGEVRRHEQSVLLENGDVLCTDVAGPLHITYERPPDTPRRTLRNCLDLRVTVDGAEISSYTTASDYVTVGRSHRDIDIDRPDISRSHGALELDNNGWAYVHRSAAVASTIVRDGVPVARLERGDSTPVRSGDEVQLTERVSLFID</sequence>
<evidence type="ECO:0000313" key="3">
    <source>
        <dbReference type="EMBL" id="WTO80932.1"/>
    </source>
</evidence>
<dbReference type="SUPFAM" id="SSF49879">
    <property type="entry name" value="SMAD/FHA domain"/>
    <property type="match status" value="1"/>
</dbReference>
<dbReference type="EMBL" id="CP108125">
    <property type="protein sequence ID" value="WTO80932.1"/>
    <property type="molecule type" value="Genomic_DNA"/>
</dbReference>
<feature type="domain" description="FHA" evidence="2">
    <location>
        <begin position="281"/>
        <end position="350"/>
    </location>
</feature>
<dbReference type="Pfam" id="PF00498">
    <property type="entry name" value="FHA"/>
    <property type="match status" value="1"/>
</dbReference>
<proteinExistence type="predicted"/>
<organism evidence="3 4">
    <name type="scientific">Streptomyces nigra</name>
    <dbReference type="NCBI Taxonomy" id="1827580"/>
    <lineage>
        <taxon>Bacteria</taxon>
        <taxon>Bacillati</taxon>
        <taxon>Actinomycetota</taxon>
        <taxon>Actinomycetes</taxon>
        <taxon>Kitasatosporales</taxon>
        <taxon>Streptomycetaceae</taxon>
        <taxon>Streptomyces</taxon>
    </lineage>
</organism>
<evidence type="ECO:0000259" key="2">
    <source>
        <dbReference type="Pfam" id="PF00498"/>
    </source>
</evidence>
<dbReference type="Proteomes" id="UP001622690">
    <property type="component" value="Chromosome"/>
</dbReference>
<dbReference type="InterPro" id="IPR008984">
    <property type="entry name" value="SMAD_FHA_dom_sf"/>
</dbReference>
<dbReference type="Gene3D" id="2.60.200.20">
    <property type="match status" value="1"/>
</dbReference>
<dbReference type="InterPro" id="IPR000253">
    <property type="entry name" value="FHA_dom"/>
</dbReference>